<proteinExistence type="predicted"/>
<evidence type="ECO:0000256" key="1">
    <source>
        <dbReference type="SAM" id="MobiDB-lite"/>
    </source>
</evidence>
<comment type="caution">
    <text evidence="2">The sequence shown here is derived from an EMBL/GenBank/DDBJ whole genome shotgun (WGS) entry which is preliminary data.</text>
</comment>
<sequence>MVRLHAAQQNQCTALASNSREEGPRQPQGFDHASAQMMHENSFTSRAGPFPDYQTQYQQPVSFNQFPHQTMQTPSATAFRQHEQYGPDSQGKKERKSSNVKGTVGGGLLGFALTGRLSGLAGGAMVGNMILKRRK</sequence>
<accession>A0A9W9V6X8</accession>
<dbReference type="EMBL" id="JAPZBS010000007">
    <property type="protein sequence ID" value="KAJ5368546.1"/>
    <property type="molecule type" value="Genomic_DNA"/>
</dbReference>
<keyword evidence="3" id="KW-1185">Reference proteome</keyword>
<reference evidence="2" key="2">
    <citation type="journal article" date="2023" name="IMA Fungus">
        <title>Comparative genomic study of the Penicillium genus elucidates a diverse pangenome and 15 lateral gene transfer events.</title>
        <authorList>
            <person name="Petersen C."/>
            <person name="Sorensen T."/>
            <person name="Nielsen M.R."/>
            <person name="Sondergaard T.E."/>
            <person name="Sorensen J.L."/>
            <person name="Fitzpatrick D.A."/>
            <person name="Frisvad J.C."/>
            <person name="Nielsen K.L."/>
        </authorList>
    </citation>
    <scope>NUCLEOTIDE SEQUENCE</scope>
    <source>
        <strain evidence="2">IBT 29864</strain>
    </source>
</reference>
<feature type="compositionally biased region" description="Polar residues" evidence="1">
    <location>
        <begin position="7"/>
        <end position="18"/>
    </location>
</feature>
<dbReference type="GeneID" id="81440404"/>
<evidence type="ECO:0000313" key="3">
    <source>
        <dbReference type="Proteomes" id="UP001147782"/>
    </source>
</evidence>
<dbReference type="AlphaFoldDB" id="A0A9W9V6X8"/>
<feature type="compositionally biased region" description="Polar residues" evidence="1">
    <location>
        <begin position="53"/>
        <end position="78"/>
    </location>
</feature>
<evidence type="ECO:0000313" key="2">
    <source>
        <dbReference type="EMBL" id="KAJ5368546.1"/>
    </source>
</evidence>
<reference evidence="2" key="1">
    <citation type="submission" date="2022-11" db="EMBL/GenBank/DDBJ databases">
        <authorList>
            <person name="Petersen C."/>
        </authorList>
    </citation>
    <scope>NUCLEOTIDE SEQUENCE</scope>
    <source>
        <strain evidence="2">IBT 29864</strain>
    </source>
</reference>
<feature type="region of interest" description="Disordered" evidence="1">
    <location>
        <begin position="1"/>
        <end position="105"/>
    </location>
</feature>
<protein>
    <submittedName>
        <fullName evidence="2">Uncharacterized protein</fullName>
    </submittedName>
</protein>
<gene>
    <name evidence="2" type="ORF">N7496_008306</name>
</gene>
<dbReference type="Proteomes" id="UP001147782">
    <property type="component" value="Unassembled WGS sequence"/>
</dbReference>
<name>A0A9W9V6X8_9EURO</name>
<organism evidence="2 3">
    <name type="scientific">Penicillium cataractarum</name>
    <dbReference type="NCBI Taxonomy" id="2100454"/>
    <lineage>
        <taxon>Eukaryota</taxon>
        <taxon>Fungi</taxon>
        <taxon>Dikarya</taxon>
        <taxon>Ascomycota</taxon>
        <taxon>Pezizomycotina</taxon>
        <taxon>Eurotiomycetes</taxon>
        <taxon>Eurotiomycetidae</taxon>
        <taxon>Eurotiales</taxon>
        <taxon>Aspergillaceae</taxon>
        <taxon>Penicillium</taxon>
    </lineage>
</organism>
<dbReference type="RefSeq" id="XP_056553288.1">
    <property type="nucleotide sequence ID" value="XM_056701225.1"/>
</dbReference>